<sequence>MGEQSLLSIRGKLFRLILRLQTTSLERKRDVVLSLLIQILSMLLTMMKNGGVPVHDDKLLFELLVLTGAQVGSDWTSVLKKREAFREAFFRV</sequence>
<dbReference type="SUPFAM" id="SSF48150">
    <property type="entry name" value="DNA-glycosylase"/>
    <property type="match status" value="1"/>
</dbReference>
<dbReference type="Pfam" id="PF03352">
    <property type="entry name" value="Adenine_glyco"/>
    <property type="match status" value="1"/>
</dbReference>
<proteinExistence type="predicted"/>
<evidence type="ECO:0000313" key="2">
    <source>
        <dbReference type="Proteomes" id="UP001151752"/>
    </source>
</evidence>
<dbReference type="PANTHER" id="PTHR31116:SF43">
    <property type="entry name" value="DNA GLYCOSYLASE SUPERFAMILY PROTEIN"/>
    <property type="match status" value="1"/>
</dbReference>
<reference evidence="1" key="1">
    <citation type="submission" date="2022-11" db="EMBL/GenBank/DDBJ databases">
        <authorList>
            <person name="Hyden B.L."/>
            <person name="Feng K."/>
            <person name="Yates T."/>
            <person name="Jawdy S."/>
            <person name="Smart L.B."/>
            <person name="Muchero W."/>
        </authorList>
    </citation>
    <scope>NUCLEOTIDE SEQUENCE</scope>
    <source>
        <tissue evidence="1">Shoot tip</tissue>
    </source>
</reference>
<dbReference type="InterPro" id="IPR011257">
    <property type="entry name" value="DNA_glycosylase"/>
</dbReference>
<protein>
    <submittedName>
        <fullName evidence="1">DNA GLYCOSYLASE SUPERFAMILY PROTEIN</fullName>
    </submittedName>
</protein>
<dbReference type="GO" id="GO:0006284">
    <property type="term" value="P:base-excision repair"/>
    <property type="evidence" value="ECO:0007669"/>
    <property type="project" value="InterPro"/>
</dbReference>
<organism evidence="1 2">
    <name type="scientific">Salix koriyanagi</name>
    <dbReference type="NCBI Taxonomy" id="2511006"/>
    <lineage>
        <taxon>Eukaryota</taxon>
        <taxon>Viridiplantae</taxon>
        <taxon>Streptophyta</taxon>
        <taxon>Embryophyta</taxon>
        <taxon>Tracheophyta</taxon>
        <taxon>Spermatophyta</taxon>
        <taxon>Magnoliopsida</taxon>
        <taxon>eudicotyledons</taxon>
        <taxon>Gunneridae</taxon>
        <taxon>Pentapetalae</taxon>
        <taxon>rosids</taxon>
        <taxon>fabids</taxon>
        <taxon>Malpighiales</taxon>
        <taxon>Salicaceae</taxon>
        <taxon>Saliceae</taxon>
        <taxon>Salix</taxon>
    </lineage>
</organism>
<evidence type="ECO:0000313" key="1">
    <source>
        <dbReference type="EMBL" id="KAJ6702040.1"/>
    </source>
</evidence>
<dbReference type="Gene3D" id="1.10.340.30">
    <property type="entry name" value="Hypothetical protein, domain 2"/>
    <property type="match status" value="1"/>
</dbReference>
<name>A0A9Q0Q8J3_9ROSI</name>
<reference evidence="1" key="2">
    <citation type="journal article" date="2023" name="Int. J. Mol. Sci.">
        <title>De Novo Assembly and Annotation of 11 Diverse Shrub Willow (Salix) Genomes Reveals Novel Gene Organization in Sex-Linked Regions.</title>
        <authorList>
            <person name="Hyden B."/>
            <person name="Feng K."/>
            <person name="Yates T.B."/>
            <person name="Jawdy S."/>
            <person name="Cereghino C."/>
            <person name="Smart L.B."/>
            <person name="Muchero W."/>
        </authorList>
    </citation>
    <scope>NUCLEOTIDE SEQUENCE</scope>
    <source>
        <tissue evidence="1">Shoot tip</tissue>
    </source>
</reference>
<gene>
    <name evidence="1" type="ORF">OIU74_013241</name>
</gene>
<dbReference type="Proteomes" id="UP001151752">
    <property type="component" value="Chromosome 1"/>
</dbReference>
<dbReference type="EMBL" id="JAPFFM010000016">
    <property type="protein sequence ID" value="KAJ6702040.1"/>
    <property type="molecule type" value="Genomic_DNA"/>
</dbReference>
<dbReference type="GO" id="GO:0008725">
    <property type="term" value="F:DNA-3-methyladenine glycosylase activity"/>
    <property type="evidence" value="ECO:0007669"/>
    <property type="project" value="InterPro"/>
</dbReference>
<comment type="caution">
    <text evidence="1">The sequence shown here is derived from an EMBL/GenBank/DDBJ whole genome shotgun (WGS) entry which is preliminary data.</text>
</comment>
<dbReference type="InterPro" id="IPR005019">
    <property type="entry name" value="Adenine_glyco"/>
</dbReference>
<keyword evidence="2" id="KW-1185">Reference proteome</keyword>
<dbReference type="AlphaFoldDB" id="A0A9Q0Q8J3"/>
<accession>A0A9Q0Q8J3</accession>
<dbReference type="PANTHER" id="PTHR31116">
    <property type="entry name" value="OS04G0501200 PROTEIN"/>
    <property type="match status" value="1"/>
</dbReference>